<dbReference type="PANTHER" id="PTHR11545">
    <property type="entry name" value="RIBOSOMAL PROTEIN L13"/>
    <property type="match status" value="1"/>
</dbReference>
<dbReference type="InterPro" id="IPR005823">
    <property type="entry name" value="Ribosomal_uL13_bac-type"/>
</dbReference>
<evidence type="ECO:0000256" key="1">
    <source>
        <dbReference type="ARBA" id="ARBA00006227"/>
    </source>
</evidence>
<comment type="similarity">
    <text evidence="1">Belongs to the universal ribosomal protein uL13 family.</text>
</comment>
<dbReference type="EMBL" id="CAJVQB010001463">
    <property type="protein sequence ID" value="CAG8536749.1"/>
    <property type="molecule type" value="Genomic_DNA"/>
</dbReference>
<keyword evidence="5" id="KW-1185">Reference proteome</keyword>
<name>A0ABM8W6B7_GIGMA</name>
<evidence type="ECO:0000313" key="4">
    <source>
        <dbReference type="EMBL" id="CAG8536749.1"/>
    </source>
</evidence>
<proteinExistence type="inferred from homology"/>
<evidence type="ECO:0000256" key="2">
    <source>
        <dbReference type="ARBA" id="ARBA00022980"/>
    </source>
</evidence>
<dbReference type="PANTHER" id="PTHR11545:SF2">
    <property type="entry name" value="LARGE RIBOSOMAL SUBUNIT PROTEIN UL13M"/>
    <property type="match status" value="1"/>
</dbReference>
<organism evidence="4 5">
    <name type="scientific">Gigaspora margarita</name>
    <dbReference type="NCBI Taxonomy" id="4874"/>
    <lineage>
        <taxon>Eukaryota</taxon>
        <taxon>Fungi</taxon>
        <taxon>Fungi incertae sedis</taxon>
        <taxon>Mucoromycota</taxon>
        <taxon>Glomeromycotina</taxon>
        <taxon>Glomeromycetes</taxon>
        <taxon>Diversisporales</taxon>
        <taxon>Gigasporaceae</taxon>
        <taxon>Gigaspora</taxon>
    </lineage>
</organism>
<dbReference type="HAMAP" id="MF_01366">
    <property type="entry name" value="Ribosomal_uL13"/>
    <property type="match status" value="1"/>
</dbReference>
<keyword evidence="3" id="KW-0687">Ribonucleoprotein</keyword>
<dbReference type="NCBIfam" id="TIGR01066">
    <property type="entry name" value="rplM_bact"/>
    <property type="match status" value="1"/>
</dbReference>
<evidence type="ECO:0000256" key="3">
    <source>
        <dbReference type="ARBA" id="ARBA00023274"/>
    </source>
</evidence>
<dbReference type="CDD" id="cd00392">
    <property type="entry name" value="Ribosomal_L13"/>
    <property type="match status" value="1"/>
</dbReference>
<accession>A0ABM8W6B7</accession>
<evidence type="ECO:0000313" key="5">
    <source>
        <dbReference type="Proteomes" id="UP000789901"/>
    </source>
</evidence>
<keyword evidence="2" id="KW-0689">Ribosomal protein</keyword>
<comment type="caution">
    <text evidence="4">The sequence shown here is derived from an EMBL/GenBank/DDBJ whole genome shotgun (WGS) entry which is preliminary data.</text>
</comment>
<sequence length="156" mass="18057">MVTLKSSINETNILFDKIRLFFDKLISKKQNLRGLVIGRVATQIATVLRGKNRVDFFPNLDLGNYVVLTNAQHLVFTGQKLNNKYYYNHSGYPGGLRKRSAKTMLNNYPTELTKRVIKGMMPHTRLSRQQLKRLFIYSGNTHSHQAQEKNFITIKI</sequence>
<reference evidence="4 5" key="1">
    <citation type="submission" date="2021-06" db="EMBL/GenBank/DDBJ databases">
        <authorList>
            <person name="Kallberg Y."/>
            <person name="Tangrot J."/>
            <person name="Rosling A."/>
        </authorList>
    </citation>
    <scope>NUCLEOTIDE SEQUENCE [LARGE SCALE GENOMIC DNA]</scope>
    <source>
        <strain evidence="4 5">120-4 pot B 10/14</strain>
    </source>
</reference>
<protein>
    <submittedName>
        <fullName evidence="4">6531_t:CDS:1</fullName>
    </submittedName>
</protein>
<dbReference type="InterPro" id="IPR036899">
    <property type="entry name" value="Ribosomal_uL13_sf"/>
</dbReference>
<gene>
    <name evidence="4" type="ORF">GMARGA_LOCUS3887</name>
</gene>
<dbReference type="SUPFAM" id="SSF52161">
    <property type="entry name" value="Ribosomal protein L13"/>
    <property type="match status" value="1"/>
</dbReference>
<dbReference type="InterPro" id="IPR005822">
    <property type="entry name" value="Ribosomal_uL13"/>
</dbReference>
<dbReference type="Pfam" id="PF00572">
    <property type="entry name" value="Ribosomal_L13"/>
    <property type="match status" value="1"/>
</dbReference>
<dbReference type="Proteomes" id="UP000789901">
    <property type="component" value="Unassembled WGS sequence"/>
</dbReference>
<dbReference type="Gene3D" id="3.90.1180.10">
    <property type="entry name" value="Ribosomal protein L13"/>
    <property type="match status" value="1"/>
</dbReference>